<sequence length="62" mass="7306">MWCLYWQSLFQQAIQAVHRYNESKGLKPAEEVERLRLDTESLMAAVQEYQLRMLAGPVQTLH</sequence>
<dbReference type="EMBL" id="MOBN01000035">
    <property type="protein sequence ID" value="RON25645.1"/>
    <property type="molecule type" value="Genomic_DNA"/>
</dbReference>
<protein>
    <submittedName>
        <fullName evidence="1">Uncharacterized protein</fullName>
    </submittedName>
</protein>
<comment type="caution">
    <text evidence="1">The sequence shown here is derived from an EMBL/GenBank/DDBJ whole genome shotgun (WGS) entry which is preliminary data.</text>
</comment>
<gene>
    <name evidence="1" type="ORF">BK663_19475</name>
</gene>
<reference evidence="1 2" key="1">
    <citation type="submission" date="2016-10" db="EMBL/GenBank/DDBJ databases">
        <title>Comparative genome analysis of multiple Pseudomonas spp. focuses on biocontrol and plant growth promoting traits.</title>
        <authorList>
            <person name="Tao X.-Y."/>
            <person name="Taylor C.G."/>
        </authorList>
    </citation>
    <scope>NUCLEOTIDE SEQUENCE [LARGE SCALE GENOMIC DNA]</scope>
    <source>
        <strain evidence="1 2">48C10</strain>
    </source>
</reference>
<evidence type="ECO:0000313" key="1">
    <source>
        <dbReference type="EMBL" id="RON25645.1"/>
    </source>
</evidence>
<dbReference type="Proteomes" id="UP000284168">
    <property type="component" value="Unassembled WGS sequence"/>
</dbReference>
<accession>A0A423IJL3</accession>
<organism evidence="1 2">
    <name type="scientific">Pseudomonas lini</name>
    <dbReference type="NCBI Taxonomy" id="163011"/>
    <lineage>
        <taxon>Bacteria</taxon>
        <taxon>Pseudomonadati</taxon>
        <taxon>Pseudomonadota</taxon>
        <taxon>Gammaproteobacteria</taxon>
        <taxon>Pseudomonadales</taxon>
        <taxon>Pseudomonadaceae</taxon>
        <taxon>Pseudomonas</taxon>
    </lineage>
</organism>
<name>A0A423IJL3_9PSED</name>
<evidence type="ECO:0000313" key="2">
    <source>
        <dbReference type="Proteomes" id="UP000284168"/>
    </source>
</evidence>
<dbReference type="AlphaFoldDB" id="A0A423IJL3"/>
<proteinExistence type="predicted"/>